<dbReference type="EMBL" id="BARS01043909">
    <property type="protein sequence ID" value="GAG30468.1"/>
    <property type="molecule type" value="Genomic_DNA"/>
</dbReference>
<proteinExistence type="predicted"/>
<accession>X0X1H1</accession>
<comment type="caution">
    <text evidence="1">The sequence shown here is derived from an EMBL/GenBank/DDBJ whole genome shotgun (WGS) entry which is preliminary data.</text>
</comment>
<name>X0X1H1_9ZZZZ</name>
<gene>
    <name evidence="1" type="ORF">S01H1_66410</name>
</gene>
<evidence type="ECO:0000313" key="1">
    <source>
        <dbReference type="EMBL" id="GAG30468.1"/>
    </source>
</evidence>
<protein>
    <submittedName>
        <fullName evidence="1">Uncharacterized protein</fullName>
    </submittedName>
</protein>
<feature type="non-terminal residue" evidence="1">
    <location>
        <position position="46"/>
    </location>
</feature>
<sequence>MAGFEVKIDPADLREVERMMKGIKDGYTTVVVGAINTTLKGVKTDT</sequence>
<organism evidence="1">
    <name type="scientific">marine sediment metagenome</name>
    <dbReference type="NCBI Taxonomy" id="412755"/>
    <lineage>
        <taxon>unclassified sequences</taxon>
        <taxon>metagenomes</taxon>
        <taxon>ecological metagenomes</taxon>
    </lineage>
</organism>
<reference evidence="1" key="1">
    <citation type="journal article" date="2014" name="Front. Microbiol.">
        <title>High frequency of phylogenetically diverse reductive dehalogenase-homologous genes in deep subseafloor sedimentary metagenomes.</title>
        <authorList>
            <person name="Kawai M."/>
            <person name="Futagami T."/>
            <person name="Toyoda A."/>
            <person name="Takaki Y."/>
            <person name="Nishi S."/>
            <person name="Hori S."/>
            <person name="Arai W."/>
            <person name="Tsubouchi T."/>
            <person name="Morono Y."/>
            <person name="Uchiyama I."/>
            <person name="Ito T."/>
            <person name="Fujiyama A."/>
            <person name="Inagaki F."/>
            <person name="Takami H."/>
        </authorList>
    </citation>
    <scope>NUCLEOTIDE SEQUENCE</scope>
    <source>
        <strain evidence="1">Expedition CK06-06</strain>
    </source>
</reference>
<dbReference type="AlphaFoldDB" id="X0X1H1"/>